<proteinExistence type="predicted"/>
<organism evidence="3 4">
    <name type="scientific">Trifolium medium</name>
    <dbReference type="NCBI Taxonomy" id="97028"/>
    <lineage>
        <taxon>Eukaryota</taxon>
        <taxon>Viridiplantae</taxon>
        <taxon>Streptophyta</taxon>
        <taxon>Embryophyta</taxon>
        <taxon>Tracheophyta</taxon>
        <taxon>Spermatophyta</taxon>
        <taxon>Magnoliopsida</taxon>
        <taxon>eudicotyledons</taxon>
        <taxon>Gunneridae</taxon>
        <taxon>Pentapetalae</taxon>
        <taxon>rosids</taxon>
        <taxon>fabids</taxon>
        <taxon>Fabales</taxon>
        <taxon>Fabaceae</taxon>
        <taxon>Papilionoideae</taxon>
        <taxon>50 kb inversion clade</taxon>
        <taxon>NPAAA clade</taxon>
        <taxon>Hologalegina</taxon>
        <taxon>IRL clade</taxon>
        <taxon>Trifolieae</taxon>
        <taxon>Trifolium</taxon>
    </lineage>
</organism>
<dbReference type="Proteomes" id="UP000265520">
    <property type="component" value="Unassembled WGS sequence"/>
</dbReference>
<dbReference type="EMBL" id="LXQA010001348">
    <property type="protein sequence ID" value="MCH80683.1"/>
    <property type="molecule type" value="Genomic_DNA"/>
</dbReference>
<dbReference type="Pfam" id="PF08646">
    <property type="entry name" value="Rep_fac-A_C"/>
    <property type="match status" value="1"/>
</dbReference>
<dbReference type="CDD" id="cd04481">
    <property type="entry name" value="RPA1_DBD_B_like"/>
    <property type="match status" value="1"/>
</dbReference>
<evidence type="ECO:0000313" key="4">
    <source>
        <dbReference type="Proteomes" id="UP000265520"/>
    </source>
</evidence>
<dbReference type="Pfam" id="PF02721">
    <property type="entry name" value="DUF223"/>
    <property type="match status" value="1"/>
</dbReference>
<gene>
    <name evidence="3" type="ORF">A2U01_0001455</name>
</gene>
<feature type="non-terminal residue" evidence="3">
    <location>
        <position position="528"/>
    </location>
</feature>
<dbReference type="InterPro" id="IPR012340">
    <property type="entry name" value="NA-bd_OB-fold"/>
</dbReference>
<accession>A0A392M0A7</accession>
<dbReference type="Gene3D" id="2.40.50.140">
    <property type="entry name" value="Nucleic acid-binding proteins"/>
    <property type="match status" value="3"/>
</dbReference>
<evidence type="ECO:0000259" key="2">
    <source>
        <dbReference type="Pfam" id="PF08646"/>
    </source>
</evidence>
<feature type="domain" description="Replication factor A C-terminal" evidence="2">
    <location>
        <begin position="299"/>
        <end position="379"/>
    </location>
</feature>
<dbReference type="InterPro" id="IPR003871">
    <property type="entry name" value="RFA1B/D_OB_1st"/>
</dbReference>
<name>A0A392M0A7_9FABA</name>
<feature type="domain" description="Replication protein A 70 kDa DNA-binding subunit B/D first OB fold" evidence="1">
    <location>
        <begin position="5"/>
        <end position="110"/>
    </location>
</feature>
<protein>
    <submittedName>
        <fullName evidence="3">Replication factor A protein</fullName>
    </submittedName>
</protein>
<sequence length="528" mass="58642">MDKAFDTLGSVSTGKESWRIKVRVLRLWSVYSFMKPDQVNSLEMVLIDEKGVKIHASVRRQLLYLFRSKIVEGNVYKMSYFIVCPESGIYRTTPHPFKLIFEMKTKVQSCENDTIDRFGLSLTTIAEICAYGPDHDFLVDVVGLISGISAQREYIRDGKVTRMIVLELTDNSAKCECALFGDYADDLQKMIGKINHVLPVVVLQFAKIKIFRGKVSIQNVLNATRIYVNPSIPEVVSFKESLAVDGVEFAASIPTIGPNARPSLEEDFLVNYPKTCIAKLLGMEEDGIYVVGGVVDGLVDAEDWWYPACTCHRSVSADSGAYYCKQCVKHVFKMVPRFRVKLRVDDGSGQAVFVVFDGDMSVLCGKPCHELVALSKGQNAGYYPPELDLLKGMRLLLKVEKRSSGSILFDGSFRVKRICCDLSIMDVFDSLLGKDDSGAEDEVNVEEEYVDNTQVDDFVGNLIVSPSSAKPVEEYSVLTGNVLPEVVNLGDDSDSGLEFFVPGRVGLQGKKIDSVKRNLLSAFSECDD</sequence>
<dbReference type="PANTHER" id="PTHR47165:SF4">
    <property type="entry name" value="OS03G0429900 PROTEIN"/>
    <property type="match status" value="1"/>
</dbReference>
<dbReference type="CDD" id="cd04480">
    <property type="entry name" value="RPA1_DBD_A_like"/>
    <property type="match status" value="1"/>
</dbReference>
<dbReference type="InterPro" id="IPR013955">
    <property type="entry name" value="Rep_factor-A_C"/>
</dbReference>
<reference evidence="3 4" key="1">
    <citation type="journal article" date="2018" name="Front. Plant Sci.">
        <title>Red Clover (Trifolium pratense) and Zigzag Clover (T. medium) - A Picture of Genomic Similarities and Differences.</title>
        <authorList>
            <person name="Dluhosova J."/>
            <person name="Istvanek J."/>
            <person name="Nedelnik J."/>
            <person name="Repkova J."/>
        </authorList>
    </citation>
    <scope>NUCLEOTIDE SEQUENCE [LARGE SCALE GENOMIC DNA]</scope>
    <source>
        <strain evidence="4">cv. 10/8</strain>
        <tissue evidence="3">Leaf</tissue>
    </source>
</reference>
<comment type="caution">
    <text evidence="3">The sequence shown here is derived from an EMBL/GenBank/DDBJ whole genome shotgun (WGS) entry which is preliminary data.</text>
</comment>
<evidence type="ECO:0000259" key="1">
    <source>
        <dbReference type="Pfam" id="PF02721"/>
    </source>
</evidence>
<dbReference type="PANTHER" id="PTHR47165">
    <property type="entry name" value="OS03G0429900 PROTEIN"/>
    <property type="match status" value="1"/>
</dbReference>
<keyword evidence="4" id="KW-1185">Reference proteome</keyword>
<dbReference type="SUPFAM" id="SSF50249">
    <property type="entry name" value="Nucleic acid-binding proteins"/>
    <property type="match status" value="3"/>
</dbReference>
<evidence type="ECO:0000313" key="3">
    <source>
        <dbReference type="EMBL" id="MCH80683.1"/>
    </source>
</evidence>
<dbReference type="AlphaFoldDB" id="A0A392M0A7"/>